<proteinExistence type="predicted"/>
<reference evidence="2 3" key="1">
    <citation type="submission" date="2019-08" db="EMBL/GenBank/DDBJ databases">
        <authorList>
            <person name="Hu J."/>
        </authorList>
    </citation>
    <scope>NUCLEOTIDE SEQUENCE [LARGE SCALE GENOMIC DNA]</scope>
    <source>
        <strain evidence="2 3">NEAU-184</strain>
    </source>
</reference>
<dbReference type="EMBL" id="VSSB01000001">
    <property type="protein sequence ID" value="TYL53420.1"/>
    <property type="molecule type" value="Genomic_DNA"/>
</dbReference>
<dbReference type="AlphaFoldDB" id="A0A5S4V9Y8"/>
<dbReference type="RefSeq" id="WP_148732889.1">
    <property type="nucleotide sequence ID" value="NZ_VSSB01000001.1"/>
</dbReference>
<organism evidence="2 3">
    <name type="scientific">Agromyces mariniharenae</name>
    <dbReference type="NCBI Taxonomy" id="2604423"/>
    <lineage>
        <taxon>Bacteria</taxon>
        <taxon>Bacillati</taxon>
        <taxon>Actinomycetota</taxon>
        <taxon>Actinomycetes</taxon>
        <taxon>Micrococcales</taxon>
        <taxon>Microbacteriaceae</taxon>
        <taxon>Agromyces</taxon>
    </lineage>
</organism>
<protein>
    <submittedName>
        <fullName evidence="2">Uncharacterized protein</fullName>
    </submittedName>
</protein>
<evidence type="ECO:0000313" key="2">
    <source>
        <dbReference type="EMBL" id="TYL53420.1"/>
    </source>
</evidence>
<dbReference type="Proteomes" id="UP000325243">
    <property type="component" value="Unassembled WGS sequence"/>
</dbReference>
<gene>
    <name evidence="2" type="ORF">FYC51_07010</name>
</gene>
<keyword evidence="1" id="KW-0472">Membrane</keyword>
<feature type="transmembrane region" description="Helical" evidence="1">
    <location>
        <begin position="6"/>
        <end position="26"/>
    </location>
</feature>
<accession>A0A5S4V9Y8</accession>
<keyword evidence="1" id="KW-0812">Transmembrane</keyword>
<comment type="caution">
    <text evidence="2">The sequence shown here is derived from an EMBL/GenBank/DDBJ whole genome shotgun (WGS) entry which is preliminary data.</text>
</comment>
<keyword evidence="3" id="KW-1185">Reference proteome</keyword>
<name>A0A5S4V9Y8_9MICO</name>
<keyword evidence="1" id="KW-1133">Transmembrane helix</keyword>
<sequence length="66" mass="7036">MDVAIPLTMLASLVLVGLAAGILLGTQLGQVRVQRRLDARDFTLVKHEFELALGRVMPVLVIAAGP</sequence>
<evidence type="ECO:0000256" key="1">
    <source>
        <dbReference type="SAM" id="Phobius"/>
    </source>
</evidence>
<evidence type="ECO:0000313" key="3">
    <source>
        <dbReference type="Proteomes" id="UP000325243"/>
    </source>
</evidence>